<dbReference type="PANTHER" id="PTHR46124">
    <property type="entry name" value="D-AMINOACYL-TRNA DEACYLASE"/>
    <property type="match status" value="1"/>
</dbReference>
<dbReference type="RefSeq" id="WP_187150066.1">
    <property type="nucleotide sequence ID" value="NZ_LWUJ01000011.1"/>
</dbReference>
<dbReference type="InterPro" id="IPR032466">
    <property type="entry name" value="Metal_Hydrolase"/>
</dbReference>
<dbReference type="EMBL" id="LWUJ01000011">
    <property type="protein sequence ID" value="OAL10219.1"/>
    <property type="molecule type" value="Genomic_DNA"/>
</dbReference>
<organism evidence="3 4">
    <name type="scientific">Candidatus Mycoplasma haematobovis</name>
    <dbReference type="NCBI Taxonomy" id="432608"/>
    <lineage>
        <taxon>Bacteria</taxon>
        <taxon>Bacillati</taxon>
        <taxon>Mycoplasmatota</taxon>
        <taxon>Mollicutes</taxon>
        <taxon>Mycoplasmataceae</taxon>
        <taxon>Mycoplasma</taxon>
    </lineage>
</organism>
<dbReference type="InterPro" id="IPR018228">
    <property type="entry name" value="DNase_TatD-rel_CS"/>
</dbReference>
<dbReference type="AlphaFoldDB" id="A0A1A9QEU2"/>
<evidence type="ECO:0000256" key="2">
    <source>
        <dbReference type="PIRSR" id="PIRSR005902-1"/>
    </source>
</evidence>
<accession>A0A1A9QEU2</accession>
<dbReference type="InterPro" id="IPR001130">
    <property type="entry name" value="TatD-like"/>
</dbReference>
<feature type="binding site" evidence="2">
    <location>
        <position position="202"/>
    </location>
    <ligand>
        <name>a divalent metal cation</name>
        <dbReference type="ChEBI" id="CHEBI:60240"/>
        <label>1</label>
    </ligand>
</feature>
<dbReference type="PROSITE" id="PS01137">
    <property type="entry name" value="TATD_1"/>
    <property type="match status" value="1"/>
</dbReference>
<feature type="binding site" evidence="2">
    <location>
        <position position="8"/>
    </location>
    <ligand>
        <name>a divalent metal cation</name>
        <dbReference type="ChEBI" id="CHEBI:60240"/>
        <label>1</label>
    </ligand>
</feature>
<dbReference type="GO" id="GO:0016788">
    <property type="term" value="F:hydrolase activity, acting on ester bonds"/>
    <property type="evidence" value="ECO:0007669"/>
    <property type="project" value="InterPro"/>
</dbReference>
<feature type="binding site" evidence="2">
    <location>
        <position position="151"/>
    </location>
    <ligand>
        <name>a divalent metal cation</name>
        <dbReference type="ChEBI" id="CHEBI:60240"/>
        <label>2</label>
    </ligand>
</feature>
<dbReference type="GO" id="GO:0046872">
    <property type="term" value="F:metal ion binding"/>
    <property type="evidence" value="ECO:0007669"/>
    <property type="project" value="UniProtKB-KW"/>
</dbReference>
<dbReference type="Proteomes" id="UP000077623">
    <property type="component" value="Unassembled WGS sequence"/>
</dbReference>
<feature type="binding site" evidence="2">
    <location>
        <position position="10"/>
    </location>
    <ligand>
        <name>a divalent metal cation</name>
        <dbReference type="ChEBI" id="CHEBI:60240"/>
        <label>1</label>
    </ligand>
</feature>
<comment type="caution">
    <text evidence="3">The sequence shown here is derived from an EMBL/GenBank/DDBJ whole genome shotgun (WGS) entry which is preliminary data.</text>
</comment>
<dbReference type="CDD" id="cd01310">
    <property type="entry name" value="TatD_DNAse"/>
    <property type="match status" value="1"/>
</dbReference>
<proteinExistence type="predicted"/>
<dbReference type="Pfam" id="PF01026">
    <property type="entry name" value="TatD_DNase"/>
    <property type="match status" value="1"/>
</dbReference>
<keyword evidence="4" id="KW-1185">Reference proteome</keyword>
<name>A0A1A9QEU2_9MOLU</name>
<evidence type="ECO:0000256" key="1">
    <source>
        <dbReference type="ARBA" id="ARBA00022801"/>
    </source>
</evidence>
<sequence>MIKYFDAHIHLNSPKLQELLETNEFSEWIFNNISTNIEDFRIALEQTKKYSNVYLTAGIHPLEINDLDATEVIEEFKREIENYKKCIAIGEIGLDFYRYSKEEVFEKQKEWFLLQCKLAKELNLPVILHIRNAHEEALEILNTLDNYGIIHCFEGTLELANKYLALKNNWMLSISPLAFREGSNLREVVKSVDISKLLVETDAPYLCKNNETIKDIISLIAEEKGISFEECRSTLLNNFYSFFKWH</sequence>
<keyword evidence="1 3" id="KW-0378">Hydrolase</keyword>
<dbReference type="PROSITE" id="PS01091">
    <property type="entry name" value="TATD_3"/>
    <property type="match status" value="1"/>
</dbReference>
<dbReference type="GO" id="GO:0005829">
    <property type="term" value="C:cytosol"/>
    <property type="evidence" value="ECO:0007669"/>
    <property type="project" value="TreeGrafter"/>
</dbReference>
<evidence type="ECO:0000313" key="4">
    <source>
        <dbReference type="Proteomes" id="UP000077623"/>
    </source>
</evidence>
<dbReference type="PANTHER" id="PTHR46124:SF2">
    <property type="entry name" value="D-AMINOACYL-TRNA DEACYLASE"/>
    <property type="match status" value="1"/>
</dbReference>
<feature type="binding site" evidence="2">
    <location>
        <position position="129"/>
    </location>
    <ligand>
        <name>a divalent metal cation</name>
        <dbReference type="ChEBI" id="CHEBI:60240"/>
        <label>2</label>
    </ligand>
</feature>
<keyword evidence="2" id="KW-0479">Metal-binding</keyword>
<feature type="binding site" evidence="2">
    <location>
        <position position="91"/>
    </location>
    <ligand>
        <name>a divalent metal cation</name>
        <dbReference type="ChEBI" id="CHEBI:60240"/>
        <label>1</label>
    </ligand>
</feature>
<gene>
    <name evidence="3" type="ORF">A6V39_02105</name>
</gene>
<dbReference type="Gene3D" id="3.20.20.140">
    <property type="entry name" value="Metal-dependent hydrolases"/>
    <property type="match status" value="1"/>
</dbReference>
<dbReference type="SUPFAM" id="SSF51556">
    <property type="entry name" value="Metallo-dependent hydrolases"/>
    <property type="match status" value="1"/>
</dbReference>
<dbReference type="PIRSF" id="PIRSF005902">
    <property type="entry name" value="DNase_TatD"/>
    <property type="match status" value="1"/>
</dbReference>
<dbReference type="STRING" id="432608.A6V39_02105"/>
<dbReference type="PROSITE" id="PS01090">
    <property type="entry name" value="TATD_2"/>
    <property type="match status" value="1"/>
</dbReference>
<reference evidence="4" key="1">
    <citation type="submission" date="2016-04" db="EMBL/GenBank/DDBJ databases">
        <authorList>
            <person name="Quiroz-Castaneda R.E."/>
            <person name="Martinez-Ocampo F."/>
        </authorList>
    </citation>
    <scope>NUCLEOTIDE SEQUENCE [LARGE SCALE GENOMIC DNA]</scope>
    <source>
        <strain evidence="4">INIFAP01</strain>
    </source>
</reference>
<evidence type="ECO:0000313" key="3">
    <source>
        <dbReference type="EMBL" id="OAL10219.1"/>
    </source>
</evidence>
<protein>
    <submittedName>
        <fullName evidence="3">Hydrolase TatD</fullName>
    </submittedName>
</protein>